<accession>A0A4Q7MZQ3</accession>
<evidence type="ECO:0000313" key="2">
    <source>
        <dbReference type="Proteomes" id="UP000293874"/>
    </source>
</evidence>
<comment type="caution">
    <text evidence="1">The sequence shown here is derived from an EMBL/GenBank/DDBJ whole genome shotgun (WGS) entry which is preliminary data.</text>
</comment>
<dbReference type="RefSeq" id="WP_130539208.1">
    <property type="nucleotide sequence ID" value="NZ_CP042431.1"/>
</dbReference>
<keyword evidence="2" id="KW-1185">Reference proteome</keyword>
<evidence type="ECO:0000313" key="1">
    <source>
        <dbReference type="EMBL" id="RZS74767.1"/>
    </source>
</evidence>
<organism evidence="1 2">
    <name type="scientific">Pseudobacter ginsenosidimutans</name>
    <dbReference type="NCBI Taxonomy" id="661488"/>
    <lineage>
        <taxon>Bacteria</taxon>
        <taxon>Pseudomonadati</taxon>
        <taxon>Bacteroidota</taxon>
        <taxon>Chitinophagia</taxon>
        <taxon>Chitinophagales</taxon>
        <taxon>Chitinophagaceae</taxon>
        <taxon>Pseudobacter</taxon>
    </lineage>
</organism>
<gene>
    <name evidence="1" type="ORF">EV199_0618</name>
</gene>
<reference evidence="1 2" key="1">
    <citation type="submission" date="2019-02" db="EMBL/GenBank/DDBJ databases">
        <title>Genomic Encyclopedia of Type Strains, Phase IV (KMG-IV): sequencing the most valuable type-strain genomes for metagenomic binning, comparative biology and taxonomic classification.</title>
        <authorList>
            <person name="Goeker M."/>
        </authorList>
    </citation>
    <scope>NUCLEOTIDE SEQUENCE [LARGE SCALE GENOMIC DNA]</scope>
    <source>
        <strain evidence="1 2">DSM 18116</strain>
    </source>
</reference>
<dbReference type="AlphaFoldDB" id="A0A4Q7MZQ3"/>
<name>A0A4Q7MZQ3_9BACT</name>
<dbReference type="Proteomes" id="UP000293874">
    <property type="component" value="Unassembled WGS sequence"/>
</dbReference>
<protein>
    <submittedName>
        <fullName evidence="1">Uncharacterized protein</fullName>
    </submittedName>
</protein>
<sequence>MCNFRMWYKTDDEVYVLQCVQCNTYQVRMRNAAFMFDTFTFTLFCEVVADLYIKSTEMKPGEPIKVPTFNQGMDLILERPALRELYYLLDGADTEMKAAQMTSLFYY</sequence>
<dbReference type="OrthoDB" id="957491at2"/>
<dbReference type="EMBL" id="SGXA01000001">
    <property type="protein sequence ID" value="RZS74767.1"/>
    <property type="molecule type" value="Genomic_DNA"/>
</dbReference>
<proteinExistence type="predicted"/>